<reference evidence="2 3" key="1">
    <citation type="submission" date="2016-10" db="EMBL/GenBank/DDBJ databases">
        <authorList>
            <person name="Varghese N."/>
            <person name="Submissions S."/>
        </authorList>
    </citation>
    <scope>NUCLEOTIDE SEQUENCE [LARGE SCALE GENOMIC DNA]</scope>
    <source>
        <strain evidence="2 3">RHA_55</strain>
    </source>
</reference>
<accession>A0A1H1SQJ4</accession>
<keyword evidence="1" id="KW-0732">Signal</keyword>
<dbReference type="AlphaFoldDB" id="A0A1H1SQJ4"/>
<organism evidence="2 3">
    <name type="scientific">Winogradskyella sediminis</name>
    <dbReference type="NCBI Taxonomy" id="1382466"/>
    <lineage>
        <taxon>Bacteria</taxon>
        <taxon>Pseudomonadati</taxon>
        <taxon>Bacteroidota</taxon>
        <taxon>Flavobacteriia</taxon>
        <taxon>Flavobacteriales</taxon>
        <taxon>Flavobacteriaceae</taxon>
        <taxon>Winogradskyella</taxon>
    </lineage>
</organism>
<dbReference type="STRING" id="1249933.SAMN04489797_1726"/>
<evidence type="ECO:0000256" key="1">
    <source>
        <dbReference type="SAM" id="SignalP"/>
    </source>
</evidence>
<name>A0A1H1SQJ4_9FLAO</name>
<dbReference type="RefSeq" id="WP_092446169.1">
    <property type="nucleotide sequence ID" value="NZ_LT629774.1"/>
</dbReference>
<dbReference type="Proteomes" id="UP000198963">
    <property type="component" value="Chromosome I"/>
</dbReference>
<keyword evidence="3" id="KW-1185">Reference proteome</keyword>
<dbReference type="PROSITE" id="PS51257">
    <property type="entry name" value="PROKAR_LIPOPROTEIN"/>
    <property type="match status" value="1"/>
</dbReference>
<dbReference type="EMBL" id="LT629774">
    <property type="protein sequence ID" value="SDS49669.1"/>
    <property type="molecule type" value="Genomic_DNA"/>
</dbReference>
<evidence type="ECO:0000313" key="2">
    <source>
        <dbReference type="EMBL" id="SDS49669.1"/>
    </source>
</evidence>
<sequence length="471" mass="51247">MKTTKTILLLIISFFALLIGCSDDDSVDVDSVPEFESLLEEISSLPGQTLTFQGVFSDLAGIETINIKYEDWFLDKTIIKTDSLYTEYVLSYDFLVPAEAELNSVHTIPITIGNSGGVTNTRNVVVTLNQDISSPIVTIDSPANSSTVLIGDGDEITLSFTVTDDELSEVIIESSLVNETIAVTENTYSYSNAFDITSPDTYTFTITASDASGNTTIETVSVNVFNELLFDVMYITDVTTDEALNSDIFGIPFATAASEVVGEDGYVFKAKYYAPEANTEVRFLPQKTSFAPYAFGANPDVAGELALGTDATVNPIVLPEIGYYEVTMDLNAQAYAITPYTPTDDVYDQVYILGRGVFTEDSSTCISNVDGSNQCWHFNSGQPFEADSNSPYLWTIDVTVDDQPDDEGENGFILNANPSGWSPFWRVDNADDPEATVPGGGANYVFPDSALGGEYTFIFDTHLNRISAIPR</sequence>
<evidence type="ECO:0000313" key="3">
    <source>
        <dbReference type="Proteomes" id="UP000198963"/>
    </source>
</evidence>
<dbReference type="Gene3D" id="2.60.40.10">
    <property type="entry name" value="Immunoglobulins"/>
    <property type="match status" value="1"/>
</dbReference>
<dbReference type="InterPro" id="IPR013783">
    <property type="entry name" value="Ig-like_fold"/>
</dbReference>
<feature type="signal peptide" evidence="1">
    <location>
        <begin position="1"/>
        <end position="18"/>
    </location>
</feature>
<proteinExistence type="predicted"/>
<evidence type="ECO:0008006" key="4">
    <source>
        <dbReference type="Google" id="ProtNLM"/>
    </source>
</evidence>
<gene>
    <name evidence="2" type="ORF">SAMN04489797_1726</name>
</gene>
<protein>
    <recommendedName>
        <fullName evidence="4">Cadherin domain-containing protein</fullName>
    </recommendedName>
</protein>
<feature type="chain" id="PRO_5009260278" description="Cadherin domain-containing protein" evidence="1">
    <location>
        <begin position="19"/>
        <end position="471"/>
    </location>
</feature>